<dbReference type="AlphaFoldDB" id="A0A0E9VPM6"/>
<proteinExistence type="predicted"/>
<reference evidence="1" key="2">
    <citation type="journal article" date="2015" name="Fish Shellfish Immunol.">
        <title>Early steps in the European eel (Anguilla anguilla)-Vibrio vulnificus interaction in the gills: Role of the RtxA13 toxin.</title>
        <authorList>
            <person name="Callol A."/>
            <person name="Pajuelo D."/>
            <person name="Ebbesson L."/>
            <person name="Teles M."/>
            <person name="MacKenzie S."/>
            <person name="Amaro C."/>
        </authorList>
    </citation>
    <scope>NUCLEOTIDE SEQUENCE</scope>
</reference>
<name>A0A0E9VPM6_ANGAN</name>
<protein>
    <submittedName>
        <fullName evidence="1">Uncharacterized protein</fullName>
    </submittedName>
</protein>
<accession>A0A0E9VPM6</accession>
<sequence>MQLIFFIVIITHSYAGSKLWSLLDQ</sequence>
<evidence type="ECO:0000313" key="1">
    <source>
        <dbReference type="EMBL" id="JAH80022.1"/>
    </source>
</evidence>
<organism evidence="1">
    <name type="scientific">Anguilla anguilla</name>
    <name type="common">European freshwater eel</name>
    <name type="synonym">Muraena anguilla</name>
    <dbReference type="NCBI Taxonomy" id="7936"/>
    <lineage>
        <taxon>Eukaryota</taxon>
        <taxon>Metazoa</taxon>
        <taxon>Chordata</taxon>
        <taxon>Craniata</taxon>
        <taxon>Vertebrata</taxon>
        <taxon>Euteleostomi</taxon>
        <taxon>Actinopterygii</taxon>
        <taxon>Neopterygii</taxon>
        <taxon>Teleostei</taxon>
        <taxon>Anguilliformes</taxon>
        <taxon>Anguillidae</taxon>
        <taxon>Anguilla</taxon>
    </lineage>
</organism>
<dbReference type="EMBL" id="GBXM01028555">
    <property type="protein sequence ID" value="JAH80022.1"/>
    <property type="molecule type" value="Transcribed_RNA"/>
</dbReference>
<reference evidence="1" key="1">
    <citation type="submission" date="2014-11" db="EMBL/GenBank/DDBJ databases">
        <authorList>
            <person name="Amaro Gonzalez C."/>
        </authorList>
    </citation>
    <scope>NUCLEOTIDE SEQUENCE</scope>
</reference>